<dbReference type="GO" id="GO:0005524">
    <property type="term" value="F:ATP binding"/>
    <property type="evidence" value="ECO:0007669"/>
    <property type="project" value="UniProtKB-KW"/>
</dbReference>
<reference evidence="16" key="1">
    <citation type="submission" date="2021-02" db="EMBL/GenBank/DDBJ databases">
        <authorList>
            <person name="Dougan E. K."/>
            <person name="Rhodes N."/>
            <person name="Thang M."/>
            <person name="Chan C."/>
        </authorList>
    </citation>
    <scope>NUCLEOTIDE SEQUENCE</scope>
</reference>
<dbReference type="InterPro" id="IPR045864">
    <property type="entry name" value="aa-tRNA-synth_II/BPL/LPL"/>
</dbReference>
<evidence type="ECO:0000256" key="10">
    <source>
        <dbReference type="ARBA" id="ARBA00022917"/>
    </source>
</evidence>
<evidence type="ECO:0000256" key="13">
    <source>
        <dbReference type="SAM" id="MobiDB-lite"/>
    </source>
</evidence>
<dbReference type="SUPFAM" id="SSF101353">
    <property type="entry name" value="Putative anticodon-binding domain of alanyl-tRNA synthetase (AlaRS)"/>
    <property type="match status" value="1"/>
</dbReference>
<dbReference type="InterPro" id="IPR002318">
    <property type="entry name" value="Ala-tRNA-lgiase_IIc"/>
</dbReference>
<dbReference type="SUPFAM" id="SSF55681">
    <property type="entry name" value="Class II aaRS and biotin synthetases"/>
    <property type="match status" value="1"/>
</dbReference>
<dbReference type="EC" id="6.1.1.7" evidence="2"/>
<dbReference type="CDD" id="cd00673">
    <property type="entry name" value="AlaRS_core"/>
    <property type="match status" value="1"/>
</dbReference>
<evidence type="ECO:0000313" key="16">
    <source>
        <dbReference type="EMBL" id="CAE8607695.1"/>
    </source>
</evidence>
<dbReference type="EMBL" id="CAJNNV010021990">
    <property type="protein sequence ID" value="CAE8607695.1"/>
    <property type="molecule type" value="Genomic_DNA"/>
</dbReference>
<dbReference type="Proteomes" id="UP000654075">
    <property type="component" value="Unassembled WGS sequence"/>
</dbReference>
<dbReference type="GO" id="GO:0000049">
    <property type="term" value="F:tRNA binding"/>
    <property type="evidence" value="ECO:0007669"/>
    <property type="project" value="UniProtKB-KW"/>
</dbReference>
<comment type="caution">
    <text evidence="16">The sequence shown here is derived from an EMBL/GenBank/DDBJ whole genome shotgun (WGS) entry which is preliminary data.</text>
</comment>
<keyword evidence="6" id="KW-0547">Nucleotide-binding</keyword>
<name>A0A813F3F6_POLGL</name>
<evidence type="ECO:0000256" key="12">
    <source>
        <dbReference type="ARBA" id="ARBA00048300"/>
    </source>
</evidence>
<keyword evidence="9" id="KW-0694">RNA-binding</keyword>
<evidence type="ECO:0000259" key="15">
    <source>
        <dbReference type="PROSITE" id="PS50860"/>
    </source>
</evidence>
<keyword evidence="8" id="KW-0067">ATP-binding</keyword>
<dbReference type="GO" id="GO:0004813">
    <property type="term" value="F:alanine-tRNA ligase activity"/>
    <property type="evidence" value="ECO:0007669"/>
    <property type="project" value="UniProtKB-EC"/>
</dbReference>
<evidence type="ECO:0000256" key="7">
    <source>
        <dbReference type="ARBA" id="ARBA00022833"/>
    </source>
</evidence>
<dbReference type="PANTHER" id="PTHR11777:SF9">
    <property type="entry name" value="ALANINE--TRNA LIGASE, CYTOPLASMIC"/>
    <property type="match status" value="1"/>
</dbReference>
<protein>
    <recommendedName>
        <fullName evidence="2">alanine--tRNA ligase</fullName>
        <ecNumber evidence="2">6.1.1.7</ecNumber>
    </recommendedName>
</protein>
<dbReference type="FunFam" id="3.30.930.10:FF:000011">
    <property type="entry name" value="Alanine--tRNA ligase, cytoplasmic"/>
    <property type="match status" value="1"/>
</dbReference>
<dbReference type="InterPro" id="IPR018164">
    <property type="entry name" value="Ala-tRNA-synth_IIc_N"/>
</dbReference>
<comment type="similarity">
    <text evidence="1">Belongs to the class-II aminoacyl-tRNA synthetase family.</text>
</comment>
<keyword evidence="14" id="KW-0472">Membrane</keyword>
<keyword evidence="3" id="KW-0820">tRNA-binding</keyword>
<keyword evidence="17" id="KW-1185">Reference proteome</keyword>
<evidence type="ECO:0000256" key="2">
    <source>
        <dbReference type="ARBA" id="ARBA00013168"/>
    </source>
</evidence>
<evidence type="ECO:0000256" key="11">
    <source>
        <dbReference type="ARBA" id="ARBA00023146"/>
    </source>
</evidence>
<dbReference type="PRINTS" id="PR00980">
    <property type="entry name" value="TRNASYNTHALA"/>
</dbReference>
<dbReference type="Pfam" id="PF01411">
    <property type="entry name" value="tRNA-synt_2c"/>
    <property type="match status" value="1"/>
</dbReference>
<evidence type="ECO:0000256" key="8">
    <source>
        <dbReference type="ARBA" id="ARBA00022840"/>
    </source>
</evidence>
<dbReference type="PROSITE" id="PS50860">
    <property type="entry name" value="AA_TRNA_LIGASE_II_ALA"/>
    <property type="match status" value="1"/>
</dbReference>
<keyword evidence="11" id="KW-0030">Aminoacyl-tRNA synthetase</keyword>
<proteinExistence type="inferred from homology"/>
<dbReference type="OrthoDB" id="2423964at2759"/>
<dbReference type="AlphaFoldDB" id="A0A813F3F6"/>
<evidence type="ECO:0000256" key="1">
    <source>
        <dbReference type="ARBA" id="ARBA00008226"/>
    </source>
</evidence>
<dbReference type="InterPro" id="IPR018162">
    <property type="entry name" value="Ala-tRNA-ligase_IIc_anticod-bd"/>
</dbReference>
<evidence type="ECO:0000313" key="17">
    <source>
        <dbReference type="Proteomes" id="UP000654075"/>
    </source>
</evidence>
<keyword evidence="5" id="KW-0479">Metal-binding</keyword>
<dbReference type="GO" id="GO:0006419">
    <property type="term" value="P:alanyl-tRNA aminoacylation"/>
    <property type="evidence" value="ECO:0007669"/>
    <property type="project" value="InterPro"/>
</dbReference>
<keyword evidence="14" id="KW-1133">Transmembrane helix</keyword>
<evidence type="ECO:0000256" key="9">
    <source>
        <dbReference type="ARBA" id="ARBA00022884"/>
    </source>
</evidence>
<keyword evidence="4" id="KW-0436">Ligase</keyword>
<gene>
    <name evidence="16" type="ORF">PGLA1383_LOCUS25607</name>
</gene>
<accession>A0A813F3F6</accession>
<organism evidence="16 17">
    <name type="scientific">Polarella glacialis</name>
    <name type="common">Dinoflagellate</name>
    <dbReference type="NCBI Taxonomy" id="89957"/>
    <lineage>
        <taxon>Eukaryota</taxon>
        <taxon>Sar</taxon>
        <taxon>Alveolata</taxon>
        <taxon>Dinophyceae</taxon>
        <taxon>Suessiales</taxon>
        <taxon>Suessiaceae</taxon>
        <taxon>Polarella</taxon>
    </lineage>
</organism>
<dbReference type="GO" id="GO:0005739">
    <property type="term" value="C:mitochondrion"/>
    <property type="evidence" value="ECO:0007669"/>
    <property type="project" value="TreeGrafter"/>
</dbReference>
<sequence length="459" mass="51410">MSQPLSHEYLDSIGVQPVTGSVSTLTFADEKDSFGSSPSKFAPAPRTIAKGGGPGSGEFTSGAEVRQSFIDFFAKKHQHDFIPSSPVVPHNDPTLLFINAGMNQFKPIFVGQIDPSHPHAKLKRAVNSQKCIRAGGKHNDLEDVGKDVYHHTFFEMLGNWSFGDFFKEEAIAWAWELLTEVYHLDPNRLYASYYGGDPKQPTVPIDEEAKRIWLKYLPASRVLPFGMGDNFWEMGETGPCGPCSEVHYDRLGGGRDVAHLVNMDDPDVLEIWNIVFMQFERKEGGVLVELPNKSIDTGMGLERLTSVLLDVQSNYDTDLFSKIFKAIKEKTGTSKDYTGKIGAEDKDHIDMAYRVIADHIRTLTIGLTDGATPSNEGRGYVLRRVLRRAVRYGREILNAPPGFFHQLVDSVLLGVAYGVFLFVYCCWFGFCLLLWLLLLSFHFYFTYSGCFAANRRAAM</sequence>
<dbReference type="GO" id="GO:0046872">
    <property type="term" value="F:metal ion binding"/>
    <property type="evidence" value="ECO:0007669"/>
    <property type="project" value="UniProtKB-KW"/>
</dbReference>
<evidence type="ECO:0000256" key="3">
    <source>
        <dbReference type="ARBA" id="ARBA00022555"/>
    </source>
</evidence>
<evidence type="ECO:0000256" key="14">
    <source>
        <dbReference type="SAM" id="Phobius"/>
    </source>
</evidence>
<feature type="domain" description="Alanyl-transfer RNA synthetases family profile" evidence="15">
    <location>
        <begin position="60"/>
        <end position="412"/>
    </location>
</feature>
<feature type="transmembrane region" description="Helical" evidence="14">
    <location>
        <begin position="411"/>
        <end position="438"/>
    </location>
</feature>
<dbReference type="GO" id="GO:0002161">
    <property type="term" value="F:aminoacyl-tRNA deacylase activity"/>
    <property type="evidence" value="ECO:0007669"/>
    <property type="project" value="TreeGrafter"/>
</dbReference>
<dbReference type="InterPro" id="IPR018165">
    <property type="entry name" value="Ala-tRNA-synth_IIc_core"/>
</dbReference>
<feature type="region of interest" description="Disordered" evidence="13">
    <location>
        <begin position="33"/>
        <end position="60"/>
    </location>
</feature>
<keyword evidence="10" id="KW-0648">Protein biosynthesis</keyword>
<dbReference type="PANTHER" id="PTHR11777">
    <property type="entry name" value="ALANYL-TRNA SYNTHETASE"/>
    <property type="match status" value="1"/>
</dbReference>
<evidence type="ECO:0000256" key="4">
    <source>
        <dbReference type="ARBA" id="ARBA00022598"/>
    </source>
</evidence>
<comment type="catalytic activity">
    <reaction evidence="12">
        <text>tRNA(Ala) + L-alanine + ATP = L-alanyl-tRNA(Ala) + AMP + diphosphate</text>
        <dbReference type="Rhea" id="RHEA:12540"/>
        <dbReference type="Rhea" id="RHEA-COMP:9657"/>
        <dbReference type="Rhea" id="RHEA-COMP:9923"/>
        <dbReference type="ChEBI" id="CHEBI:30616"/>
        <dbReference type="ChEBI" id="CHEBI:33019"/>
        <dbReference type="ChEBI" id="CHEBI:57972"/>
        <dbReference type="ChEBI" id="CHEBI:78442"/>
        <dbReference type="ChEBI" id="CHEBI:78497"/>
        <dbReference type="ChEBI" id="CHEBI:456215"/>
        <dbReference type="EC" id="6.1.1.7"/>
    </reaction>
</comment>
<dbReference type="InterPro" id="IPR050058">
    <property type="entry name" value="Ala-tRNA_ligase"/>
</dbReference>
<keyword evidence="7" id="KW-0862">Zinc</keyword>
<dbReference type="Gene3D" id="3.30.930.10">
    <property type="entry name" value="Bira Bifunctional Protein, Domain 2"/>
    <property type="match status" value="1"/>
</dbReference>
<evidence type="ECO:0000256" key="5">
    <source>
        <dbReference type="ARBA" id="ARBA00022723"/>
    </source>
</evidence>
<keyword evidence="14" id="KW-0812">Transmembrane</keyword>
<evidence type="ECO:0000256" key="6">
    <source>
        <dbReference type="ARBA" id="ARBA00022741"/>
    </source>
</evidence>